<keyword evidence="1" id="KW-1133">Transmembrane helix</keyword>
<gene>
    <name evidence="2" type="ORF">SBA5_450003</name>
</gene>
<accession>A0A2N9LM63</accession>
<organism evidence="2 3">
    <name type="scientific">Candidatus Sulfuritelmatomonas gaucii</name>
    <dbReference type="NCBI Taxonomy" id="2043161"/>
    <lineage>
        <taxon>Bacteria</taxon>
        <taxon>Pseudomonadati</taxon>
        <taxon>Acidobacteriota</taxon>
        <taxon>Terriglobia</taxon>
        <taxon>Terriglobales</taxon>
        <taxon>Acidobacteriaceae</taxon>
        <taxon>Candidatus Sulfuritelmatomonas</taxon>
    </lineage>
</organism>
<dbReference type="EMBL" id="OKRB01000103">
    <property type="protein sequence ID" value="SPE24339.1"/>
    <property type="molecule type" value="Genomic_DNA"/>
</dbReference>
<evidence type="ECO:0000313" key="3">
    <source>
        <dbReference type="Proteomes" id="UP000239735"/>
    </source>
</evidence>
<evidence type="ECO:0000313" key="2">
    <source>
        <dbReference type="EMBL" id="SPE24339.1"/>
    </source>
</evidence>
<keyword evidence="1" id="KW-0812">Transmembrane</keyword>
<evidence type="ECO:0000256" key="1">
    <source>
        <dbReference type="SAM" id="Phobius"/>
    </source>
</evidence>
<protein>
    <submittedName>
        <fullName evidence="2">Uncharacterized protein</fullName>
    </submittedName>
</protein>
<feature type="transmembrane region" description="Helical" evidence="1">
    <location>
        <begin position="42"/>
        <end position="59"/>
    </location>
</feature>
<sequence length="86" mass="9402">MDGTIQRGANVGLGGWQASQRDFERGAGGEFINVSQKLFNDLLMFSSAALGNLVLANFLNFKSRGVCRVVAHHRLCSSVLMRCTRV</sequence>
<dbReference type="AlphaFoldDB" id="A0A2N9LM63"/>
<dbReference type="Proteomes" id="UP000239735">
    <property type="component" value="Unassembled WGS sequence"/>
</dbReference>
<name>A0A2N9LM63_9BACT</name>
<reference evidence="3" key="1">
    <citation type="submission" date="2018-02" db="EMBL/GenBank/DDBJ databases">
        <authorList>
            <person name="Hausmann B."/>
        </authorList>
    </citation>
    <scope>NUCLEOTIDE SEQUENCE [LARGE SCALE GENOMIC DNA]</scope>
    <source>
        <strain evidence="3">Peat soil MAG SbA5</strain>
    </source>
</reference>
<proteinExistence type="predicted"/>
<keyword evidence="1" id="KW-0472">Membrane</keyword>